<accession>A0AAU9P8K7</accession>
<dbReference type="InterPro" id="IPR036574">
    <property type="entry name" value="Scorpion_toxin-like_sf"/>
</dbReference>
<dbReference type="InterPro" id="IPR003614">
    <property type="entry name" value="Knottins"/>
</dbReference>
<dbReference type="PANTHER" id="PTHR33147">
    <property type="entry name" value="DEFENSIN-LIKE PROTEIN 1"/>
    <property type="match status" value="1"/>
</dbReference>
<gene>
    <name evidence="6" type="ORF">LVIROSA_LOCUS32098</name>
</gene>
<feature type="domain" description="Knottins-like" evidence="5">
    <location>
        <begin position="29"/>
        <end position="72"/>
    </location>
</feature>
<keyword evidence="4" id="KW-0732">Signal</keyword>
<evidence type="ECO:0000256" key="3">
    <source>
        <dbReference type="ARBA" id="ARBA00023157"/>
    </source>
</evidence>
<dbReference type="SUPFAM" id="SSF57095">
    <property type="entry name" value="Scorpion toxin-like"/>
    <property type="match status" value="1"/>
</dbReference>
<comment type="caution">
    <text evidence="6">The sequence shown here is derived from an EMBL/GenBank/DDBJ whole genome shotgun (WGS) entry which is preliminary data.</text>
</comment>
<dbReference type="SMART" id="SM00505">
    <property type="entry name" value="Knot1"/>
    <property type="match status" value="1"/>
</dbReference>
<evidence type="ECO:0000313" key="6">
    <source>
        <dbReference type="EMBL" id="CAH1446405.1"/>
    </source>
</evidence>
<feature type="chain" id="PRO_5043549635" description="Knottins-like domain-containing protein" evidence="4">
    <location>
        <begin position="28"/>
        <end position="73"/>
    </location>
</feature>
<dbReference type="PANTHER" id="PTHR33147:SF26">
    <property type="entry name" value="DEFENSIN-LIKE PROTEIN 7-RELATED"/>
    <property type="match status" value="1"/>
</dbReference>
<reference evidence="6 7" key="1">
    <citation type="submission" date="2022-01" db="EMBL/GenBank/DDBJ databases">
        <authorList>
            <person name="Xiong W."/>
            <person name="Schranz E."/>
        </authorList>
    </citation>
    <scope>NUCLEOTIDE SEQUENCE [LARGE SCALE GENOMIC DNA]</scope>
</reference>
<protein>
    <recommendedName>
        <fullName evidence="5">Knottins-like domain-containing protein</fullName>
    </recommendedName>
</protein>
<evidence type="ECO:0000256" key="2">
    <source>
        <dbReference type="ARBA" id="ARBA00022525"/>
    </source>
</evidence>
<dbReference type="GO" id="GO:0006952">
    <property type="term" value="P:defense response"/>
    <property type="evidence" value="ECO:0007669"/>
    <property type="project" value="InterPro"/>
</dbReference>
<dbReference type="EMBL" id="CAKMRJ010005523">
    <property type="protein sequence ID" value="CAH1446405.1"/>
    <property type="molecule type" value="Genomic_DNA"/>
</dbReference>
<feature type="signal peptide" evidence="4">
    <location>
        <begin position="1"/>
        <end position="27"/>
    </location>
</feature>
<dbReference type="GO" id="GO:0005576">
    <property type="term" value="C:extracellular region"/>
    <property type="evidence" value="ECO:0007669"/>
    <property type="project" value="UniProtKB-SubCell"/>
</dbReference>
<dbReference type="Proteomes" id="UP001157418">
    <property type="component" value="Unassembled WGS sequence"/>
</dbReference>
<evidence type="ECO:0000313" key="7">
    <source>
        <dbReference type="Proteomes" id="UP001157418"/>
    </source>
</evidence>
<keyword evidence="7" id="KW-1185">Reference proteome</keyword>
<evidence type="ECO:0000256" key="1">
    <source>
        <dbReference type="ARBA" id="ARBA00004613"/>
    </source>
</evidence>
<evidence type="ECO:0000256" key="4">
    <source>
        <dbReference type="SAM" id="SignalP"/>
    </source>
</evidence>
<dbReference type="Gene3D" id="3.30.30.10">
    <property type="entry name" value="Knottin, scorpion toxin-like"/>
    <property type="match status" value="1"/>
</dbReference>
<dbReference type="AlphaFoldDB" id="A0AAU9P8K7"/>
<dbReference type="Pfam" id="PF00304">
    <property type="entry name" value="Gamma-thionin"/>
    <property type="match status" value="1"/>
</dbReference>
<proteinExistence type="predicted"/>
<organism evidence="6 7">
    <name type="scientific">Lactuca virosa</name>
    <dbReference type="NCBI Taxonomy" id="75947"/>
    <lineage>
        <taxon>Eukaryota</taxon>
        <taxon>Viridiplantae</taxon>
        <taxon>Streptophyta</taxon>
        <taxon>Embryophyta</taxon>
        <taxon>Tracheophyta</taxon>
        <taxon>Spermatophyta</taxon>
        <taxon>Magnoliopsida</taxon>
        <taxon>eudicotyledons</taxon>
        <taxon>Gunneridae</taxon>
        <taxon>Pentapetalae</taxon>
        <taxon>asterids</taxon>
        <taxon>campanulids</taxon>
        <taxon>Asterales</taxon>
        <taxon>Asteraceae</taxon>
        <taxon>Cichorioideae</taxon>
        <taxon>Cichorieae</taxon>
        <taxon>Lactucinae</taxon>
        <taxon>Lactuca</taxon>
    </lineage>
</organism>
<evidence type="ECO:0000259" key="5">
    <source>
        <dbReference type="SMART" id="SM00505"/>
    </source>
</evidence>
<sequence>MGKSLFVFMLLLALFATDETLVTLTQAKMCETTSHAFSCANDGQCNSSCEKKGFISGKCDGVRRRCTCFKQCA</sequence>
<dbReference type="CDD" id="cd00107">
    <property type="entry name" value="Knot1"/>
    <property type="match status" value="1"/>
</dbReference>
<keyword evidence="3" id="KW-1015">Disulfide bond</keyword>
<name>A0AAU9P8K7_9ASTR</name>
<keyword evidence="2" id="KW-0964">Secreted</keyword>
<comment type="subcellular location">
    <subcellularLocation>
        <location evidence="1">Secreted</location>
    </subcellularLocation>
</comment>